<organism evidence="2 3">
    <name type="scientific">Goodea atripinnis</name>
    <dbReference type="NCBI Taxonomy" id="208336"/>
    <lineage>
        <taxon>Eukaryota</taxon>
        <taxon>Metazoa</taxon>
        <taxon>Chordata</taxon>
        <taxon>Craniata</taxon>
        <taxon>Vertebrata</taxon>
        <taxon>Euteleostomi</taxon>
        <taxon>Actinopterygii</taxon>
        <taxon>Neopterygii</taxon>
        <taxon>Teleostei</taxon>
        <taxon>Neoteleostei</taxon>
        <taxon>Acanthomorphata</taxon>
        <taxon>Ovalentaria</taxon>
        <taxon>Atherinomorphae</taxon>
        <taxon>Cyprinodontiformes</taxon>
        <taxon>Goodeidae</taxon>
        <taxon>Goodea</taxon>
    </lineage>
</organism>
<reference evidence="2 3" key="1">
    <citation type="submission" date="2021-06" db="EMBL/GenBank/DDBJ databases">
        <authorList>
            <person name="Palmer J.M."/>
        </authorList>
    </citation>
    <scope>NUCLEOTIDE SEQUENCE [LARGE SCALE GENOMIC DNA]</scope>
    <source>
        <strain evidence="2 3">GA_2019</strain>
        <tissue evidence="2">Muscle</tissue>
    </source>
</reference>
<dbReference type="EMBL" id="JAHRIO010055936">
    <property type="protein sequence ID" value="MEQ2176839.1"/>
    <property type="molecule type" value="Genomic_DNA"/>
</dbReference>
<protein>
    <submittedName>
        <fullName evidence="2">Uncharacterized protein</fullName>
    </submittedName>
</protein>
<gene>
    <name evidence="2" type="ORF">GOODEAATRI_032329</name>
</gene>
<evidence type="ECO:0000313" key="2">
    <source>
        <dbReference type="EMBL" id="MEQ2176839.1"/>
    </source>
</evidence>
<evidence type="ECO:0000313" key="3">
    <source>
        <dbReference type="Proteomes" id="UP001476798"/>
    </source>
</evidence>
<keyword evidence="3" id="KW-1185">Reference proteome</keyword>
<evidence type="ECO:0000256" key="1">
    <source>
        <dbReference type="SAM" id="MobiDB-lite"/>
    </source>
</evidence>
<feature type="region of interest" description="Disordered" evidence="1">
    <location>
        <begin position="99"/>
        <end position="125"/>
    </location>
</feature>
<proteinExistence type="predicted"/>
<dbReference type="Proteomes" id="UP001476798">
    <property type="component" value="Unassembled WGS sequence"/>
</dbReference>
<sequence>MPIKRLNLLIWFIFSVLNNESSWKHRANRLGVGRGRCSLILLIFRVMWVKRHQTPTLSDTNLKSSWFCAWSVSPSVLILPPSPPSSLILQQHPSLRMQDVPSRLNPPSQHTVSASAPGKTPQSFPSLPASSSWVFLLRFEAIYAAY</sequence>
<feature type="compositionally biased region" description="Polar residues" evidence="1">
    <location>
        <begin position="105"/>
        <end position="125"/>
    </location>
</feature>
<comment type="caution">
    <text evidence="2">The sequence shown here is derived from an EMBL/GenBank/DDBJ whole genome shotgun (WGS) entry which is preliminary data.</text>
</comment>
<accession>A0ABV0NZJ2</accession>
<name>A0ABV0NZJ2_9TELE</name>